<dbReference type="UniPathway" id="UPA00124"/>
<dbReference type="PANTHER" id="PTHR21047:SF2">
    <property type="entry name" value="THYMIDINE DIPHOSPHO-4-KETO-RHAMNOSE 3,5-EPIMERASE"/>
    <property type="match status" value="1"/>
</dbReference>
<keyword evidence="5" id="KW-1185">Reference proteome</keyword>
<protein>
    <recommendedName>
        <fullName evidence="3">dTDP-4-dehydrorhamnose 3,5-epimerase</fullName>
        <ecNumber evidence="3">5.1.3.13</ecNumber>
    </recommendedName>
    <alternativeName>
        <fullName evidence="3">Thymidine diphospho-4-keto-rhamnose 3,5-epimerase</fullName>
    </alternativeName>
</protein>
<feature type="active site" description="Proton acceptor" evidence="1">
    <location>
        <position position="64"/>
    </location>
</feature>
<sequence length="182" mass="20864">MGQFQFTPLSIEGLFLIEPKVFGDSRGYFMETYNYEDFKKAGITDIFVQDNQSLSRRGVLRGLHYQKNYPQGKLVRVIKGEVFDVAVDIRKGSATFGRWHGEILSAENNKQFYVPKGFAHGFLVLSEEAEFVYKCSDFYHPEDQDGILYNDPAIDIDWPIEEDMEIILSEKDKVNGGLDSII</sequence>
<accession>A0A1M7Y4Y2</accession>
<dbReference type="PANTHER" id="PTHR21047">
    <property type="entry name" value="DTDP-6-DEOXY-D-GLUCOSE-3,5 EPIMERASE"/>
    <property type="match status" value="1"/>
</dbReference>
<evidence type="ECO:0000256" key="1">
    <source>
        <dbReference type="PIRSR" id="PIRSR600888-1"/>
    </source>
</evidence>
<dbReference type="CDD" id="cd00438">
    <property type="entry name" value="cupin_RmlC"/>
    <property type="match status" value="1"/>
</dbReference>
<comment type="catalytic activity">
    <reaction evidence="3">
        <text>dTDP-4-dehydro-6-deoxy-alpha-D-glucose = dTDP-4-dehydro-beta-L-rhamnose</text>
        <dbReference type="Rhea" id="RHEA:16969"/>
        <dbReference type="ChEBI" id="CHEBI:57649"/>
        <dbReference type="ChEBI" id="CHEBI:62830"/>
        <dbReference type="EC" id="5.1.3.13"/>
    </reaction>
</comment>
<dbReference type="NCBIfam" id="TIGR01221">
    <property type="entry name" value="rmlC"/>
    <property type="match status" value="1"/>
</dbReference>
<comment type="subunit">
    <text evidence="3">Homodimer.</text>
</comment>
<dbReference type="InterPro" id="IPR011051">
    <property type="entry name" value="RmlC_Cupin_sf"/>
</dbReference>
<dbReference type="AlphaFoldDB" id="A0A1M7Y4Y2"/>
<dbReference type="OrthoDB" id="9800680at2"/>
<evidence type="ECO:0000256" key="3">
    <source>
        <dbReference type="RuleBase" id="RU364069"/>
    </source>
</evidence>
<comment type="function">
    <text evidence="3">Catalyzes the epimerization of the C3' and C5'positions of dTDP-6-deoxy-D-xylo-4-hexulose, forming dTDP-6-deoxy-L-lyxo-4-hexulose.</text>
</comment>
<dbReference type="SUPFAM" id="SSF51182">
    <property type="entry name" value="RmlC-like cupins"/>
    <property type="match status" value="1"/>
</dbReference>
<evidence type="ECO:0000313" key="5">
    <source>
        <dbReference type="Proteomes" id="UP000184612"/>
    </source>
</evidence>
<name>A0A1M7Y4Y2_9FIRM</name>
<dbReference type="Proteomes" id="UP000184612">
    <property type="component" value="Unassembled WGS sequence"/>
</dbReference>
<dbReference type="GO" id="GO:0008830">
    <property type="term" value="F:dTDP-4-dehydrorhamnose 3,5-epimerase activity"/>
    <property type="evidence" value="ECO:0007669"/>
    <property type="project" value="UniProtKB-UniRule"/>
</dbReference>
<dbReference type="EC" id="5.1.3.13" evidence="3"/>
<reference evidence="4 5" key="1">
    <citation type="submission" date="2016-12" db="EMBL/GenBank/DDBJ databases">
        <authorList>
            <person name="Song W.-J."/>
            <person name="Kurnit D.M."/>
        </authorList>
    </citation>
    <scope>NUCLEOTIDE SEQUENCE [LARGE SCALE GENOMIC DNA]</scope>
    <source>
        <strain evidence="4 5">DSM 12503</strain>
    </source>
</reference>
<organism evidence="4 5">
    <name type="scientific">Anaerocolumna xylanovorans DSM 12503</name>
    <dbReference type="NCBI Taxonomy" id="1121345"/>
    <lineage>
        <taxon>Bacteria</taxon>
        <taxon>Bacillati</taxon>
        <taxon>Bacillota</taxon>
        <taxon>Clostridia</taxon>
        <taxon>Lachnospirales</taxon>
        <taxon>Lachnospiraceae</taxon>
        <taxon>Anaerocolumna</taxon>
    </lineage>
</organism>
<dbReference type="RefSeq" id="WP_073588199.1">
    <property type="nucleotide sequence ID" value="NZ_FRFD01000004.1"/>
</dbReference>
<evidence type="ECO:0000256" key="2">
    <source>
        <dbReference type="PIRSR" id="PIRSR600888-3"/>
    </source>
</evidence>
<proteinExistence type="inferred from homology"/>
<feature type="active site" description="Proton donor" evidence="1">
    <location>
        <position position="133"/>
    </location>
</feature>
<comment type="similarity">
    <text evidence="3">Belongs to the dTDP-4-dehydrorhamnose 3,5-epimerase family.</text>
</comment>
<dbReference type="EMBL" id="FRFD01000004">
    <property type="protein sequence ID" value="SHO47266.1"/>
    <property type="molecule type" value="Genomic_DNA"/>
</dbReference>
<feature type="site" description="Participates in a stacking interaction with the thymidine ring of dTDP-4-oxo-6-deoxyglucose" evidence="2">
    <location>
        <position position="139"/>
    </location>
</feature>
<dbReference type="GO" id="GO:0000271">
    <property type="term" value="P:polysaccharide biosynthetic process"/>
    <property type="evidence" value="ECO:0007669"/>
    <property type="project" value="TreeGrafter"/>
</dbReference>
<dbReference type="InterPro" id="IPR014710">
    <property type="entry name" value="RmlC-like_jellyroll"/>
</dbReference>
<dbReference type="Pfam" id="PF00908">
    <property type="entry name" value="dTDP_sugar_isom"/>
    <property type="match status" value="1"/>
</dbReference>
<dbReference type="Gene3D" id="2.60.120.10">
    <property type="entry name" value="Jelly Rolls"/>
    <property type="match status" value="1"/>
</dbReference>
<evidence type="ECO:0000313" key="4">
    <source>
        <dbReference type="EMBL" id="SHO47266.1"/>
    </source>
</evidence>
<gene>
    <name evidence="4" type="ORF">SAMN02745217_01485</name>
</gene>
<comment type="pathway">
    <text evidence="3">Carbohydrate biosynthesis; dTDP-L-rhamnose biosynthesis.</text>
</comment>
<keyword evidence="3" id="KW-0413">Isomerase</keyword>
<dbReference type="GO" id="GO:0005829">
    <property type="term" value="C:cytosol"/>
    <property type="evidence" value="ECO:0007669"/>
    <property type="project" value="TreeGrafter"/>
</dbReference>
<dbReference type="GO" id="GO:0019305">
    <property type="term" value="P:dTDP-rhamnose biosynthetic process"/>
    <property type="evidence" value="ECO:0007669"/>
    <property type="project" value="UniProtKB-UniRule"/>
</dbReference>
<dbReference type="STRING" id="1121345.SAMN02745217_01485"/>
<dbReference type="InterPro" id="IPR000888">
    <property type="entry name" value="RmlC-like"/>
</dbReference>